<evidence type="ECO:0000256" key="1">
    <source>
        <dbReference type="ARBA" id="ARBA00000548"/>
    </source>
</evidence>
<feature type="active site" description="Proton donor" evidence="13">
    <location>
        <position position="251"/>
    </location>
</feature>
<evidence type="ECO:0000256" key="14">
    <source>
        <dbReference type="PIRSR" id="PIRSR001024-2"/>
    </source>
</evidence>
<dbReference type="AlphaFoldDB" id="A0A9P9AP53"/>
<dbReference type="PRINTS" id="PR00110">
    <property type="entry name" value="ALPHAAMYLASE"/>
</dbReference>
<proteinExistence type="inferred from homology"/>
<evidence type="ECO:0000256" key="13">
    <source>
        <dbReference type="PIRSR" id="PIRSR001024-1"/>
    </source>
</evidence>
<comment type="similarity">
    <text evidence="3 17">Belongs to the glycosyl hydrolase 13 family.</text>
</comment>
<comment type="caution">
    <text evidence="21">The sequence shown here is derived from an EMBL/GenBank/DDBJ whole genome shotgun (WGS) entry which is preliminary data.</text>
</comment>
<evidence type="ECO:0000256" key="17">
    <source>
        <dbReference type="RuleBase" id="RU003615"/>
    </source>
</evidence>
<dbReference type="FunFam" id="3.20.20.80:FF:000120">
    <property type="entry name" value="Alpha-amylase A"/>
    <property type="match status" value="1"/>
</dbReference>
<evidence type="ECO:0000256" key="19">
    <source>
        <dbReference type="SAM" id="SignalP"/>
    </source>
</evidence>
<feature type="disulfide bond" evidence="15">
    <location>
        <begin position="462"/>
        <end position="497"/>
    </location>
</feature>
<dbReference type="InterPro" id="IPR006046">
    <property type="entry name" value="Alpha_amylase"/>
</dbReference>
<keyword evidence="9 15" id="KW-1015">Disulfide bond</keyword>
<keyword evidence="7 18" id="KW-0378">Hydrolase</keyword>
<evidence type="ECO:0000313" key="21">
    <source>
        <dbReference type="EMBL" id="KAH6889283.1"/>
    </source>
</evidence>
<dbReference type="InterPro" id="IPR017853">
    <property type="entry name" value="GH"/>
</dbReference>
<feature type="binding site" evidence="16">
    <location>
        <position position="103"/>
    </location>
    <ligand>
        <name>substrate</name>
    </ligand>
</feature>
<feature type="signal peptide" evidence="19">
    <location>
        <begin position="1"/>
        <end position="18"/>
    </location>
</feature>
<dbReference type="PIRSF" id="PIRSF001024">
    <property type="entry name" value="Alph-amyl_fung"/>
    <property type="match status" value="1"/>
</dbReference>
<dbReference type="Gene3D" id="3.20.20.80">
    <property type="entry name" value="Glycosidases"/>
    <property type="match status" value="1"/>
</dbReference>
<accession>A0A9P9AP53</accession>
<dbReference type="InterPro" id="IPR013780">
    <property type="entry name" value="Glyco_hydro_b"/>
</dbReference>
<feature type="disulfide bond" evidence="15">
    <location>
        <begin position="48"/>
        <end position="56"/>
    </location>
</feature>
<evidence type="ECO:0000256" key="8">
    <source>
        <dbReference type="ARBA" id="ARBA00022837"/>
    </source>
</evidence>
<evidence type="ECO:0000256" key="10">
    <source>
        <dbReference type="ARBA" id="ARBA00023180"/>
    </source>
</evidence>
<dbReference type="CDD" id="cd11319">
    <property type="entry name" value="AmyAc_euk_AmyA"/>
    <property type="match status" value="1"/>
</dbReference>
<feature type="binding site" evidence="16">
    <location>
        <position position="318"/>
    </location>
    <ligand>
        <name>substrate</name>
    </ligand>
</feature>
<evidence type="ECO:0000256" key="4">
    <source>
        <dbReference type="ARBA" id="ARBA00012595"/>
    </source>
</evidence>
<dbReference type="PANTHER" id="PTHR10357">
    <property type="entry name" value="ALPHA-AMYLASE FAMILY MEMBER"/>
    <property type="match status" value="1"/>
</dbReference>
<dbReference type="SUPFAM" id="SSF51011">
    <property type="entry name" value="Glycosyl hydrolase domain"/>
    <property type="match status" value="1"/>
</dbReference>
<keyword evidence="12 18" id="KW-0326">Glycosidase</keyword>
<feature type="binding site" evidence="16">
    <location>
        <position position="142"/>
    </location>
    <ligand>
        <name>substrate</name>
    </ligand>
</feature>
<evidence type="ECO:0000313" key="22">
    <source>
        <dbReference type="Proteomes" id="UP000777438"/>
    </source>
</evidence>
<keyword evidence="11 18" id="KW-0119">Carbohydrate metabolism</keyword>
<sequence length="499" mass="54943">MKLSLAALLAAAIASVAGLSADGWSKQSIYQVMTDRFARTDGNNAAACDSSAAQYCGGSFQGLIKKLDYIQNMGFTAIWISPIVANIEVPSNEGWGQAYHGYWAENIWSINSHFGTAADLKALSDALHDRGMYLMVDIVTNHMGYNGCGACVDYSIYDAFPSSSYFHNFCLIDYSDEYSANIQTCWEGDNTISLPDLRTENDNVRTIWFDWIEKLVSNYSIDGLRIDSAKHIEKSFHTPFEQAAGVYTIGEVLNGDPDYTFPFQDVMSGVLNYPMYYWLVRAFGSTSGDFTELATGLDTVKNDAVNSSLLGTFMENHDQNRFPTITTDNALNKNAIAFTILQDGIPIIFQGQEQFYNGDDQTGRAAIWLSGYSTSTEWYKHIAALNQIRNQAIYKSSTYINYHAWVPYKDTSTLVMRKGFDGNQIISVLSKSGSLASNKSLTLSQSVTGFSANQVVYEILTCTSSTVSSSGSLSVTIKGGQPLVFYPKSQITDSGICSQ</sequence>
<dbReference type="EMBL" id="JAGPYM010000011">
    <property type="protein sequence ID" value="KAH6889283.1"/>
    <property type="molecule type" value="Genomic_DNA"/>
</dbReference>
<evidence type="ECO:0000256" key="5">
    <source>
        <dbReference type="ARBA" id="ARBA00022723"/>
    </source>
</evidence>
<dbReference type="InterPro" id="IPR006047">
    <property type="entry name" value="GH13_cat_dom"/>
</dbReference>
<dbReference type="Proteomes" id="UP000777438">
    <property type="component" value="Unassembled WGS sequence"/>
</dbReference>
<feature type="domain" description="Glycosyl hydrolase family 13 catalytic" evidence="20">
    <location>
        <begin position="31"/>
        <end position="389"/>
    </location>
</feature>
<comment type="catalytic activity">
    <reaction evidence="1 18">
        <text>Endohydrolysis of (1-&gt;4)-alpha-D-glucosidic linkages in polysaccharides containing three or more (1-&gt;4)-alpha-linked D-glucose units.</text>
        <dbReference type="EC" id="3.2.1.1"/>
    </reaction>
</comment>
<dbReference type="PANTHER" id="PTHR10357:SF215">
    <property type="entry name" value="ALPHA-AMYLASE 1"/>
    <property type="match status" value="1"/>
</dbReference>
<feature type="disulfide bond" evidence="15">
    <location>
        <begin position="170"/>
        <end position="185"/>
    </location>
</feature>
<evidence type="ECO:0000256" key="7">
    <source>
        <dbReference type="ARBA" id="ARBA00022801"/>
    </source>
</evidence>
<reference evidence="21 22" key="1">
    <citation type="journal article" date="2021" name="Nat. Commun.">
        <title>Genetic determinants of endophytism in the Arabidopsis root mycobiome.</title>
        <authorList>
            <person name="Mesny F."/>
            <person name="Miyauchi S."/>
            <person name="Thiergart T."/>
            <person name="Pickel B."/>
            <person name="Atanasova L."/>
            <person name="Karlsson M."/>
            <person name="Huettel B."/>
            <person name="Barry K.W."/>
            <person name="Haridas S."/>
            <person name="Chen C."/>
            <person name="Bauer D."/>
            <person name="Andreopoulos W."/>
            <person name="Pangilinan J."/>
            <person name="LaButti K."/>
            <person name="Riley R."/>
            <person name="Lipzen A."/>
            <person name="Clum A."/>
            <person name="Drula E."/>
            <person name="Henrissat B."/>
            <person name="Kohler A."/>
            <person name="Grigoriev I.V."/>
            <person name="Martin F.M."/>
            <person name="Hacquard S."/>
        </authorList>
    </citation>
    <scope>NUCLEOTIDE SEQUENCE [LARGE SCALE GENOMIC DNA]</scope>
    <source>
        <strain evidence="21 22">MPI-CAGE-CH-0241</strain>
    </source>
</reference>
<keyword evidence="22" id="KW-1185">Reference proteome</keyword>
<dbReference type="GO" id="GO:0005509">
    <property type="term" value="F:calcium ion binding"/>
    <property type="evidence" value="ECO:0007669"/>
    <property type="project" value="InterPro"/>
</dbReference>
<evidence type="ECO:0000256" key="3">
    <source>
        <dbReference type="ARBA" id="ARBA00008061"/>
    </source>
</evidence>
<name>A0A9P9AP53_9HYPO</name>
<organism evidence="21 22">
    <name type="scientific">Thelonectria olida</name>
    <dbReference type="NCBI Taxonomy" id="1576542"/>
    <lineage>
        <taxon>Eukaryota</taxon>
        <taxon>Fungi</taxon>
        <taxon>Dikarya</taxon>
        <taxon>Ascomycota</taxon>
        <taxon>Pezizomycotina</taxon>
        <taxon>Sordariomycetes</taxon>
        <taxon>Hypocreomycetidae</taxon>
        <taxon>Hypocreales</taxon>
        <taxon>Nectriaceae</taxon>
        <taxon>Thelonectria</taxon>
    </lineage>
</organism>
<dbReference type="InterPro" id="IPR015340">
    <property type="entry name" value="A_amylase_C_dom"/>
</dbReference>
<evidence type="ECO:0000256" key="16">
    <source>
        <dbReference type="PIRSR" id="PIRSR001024-5"/>
    </source>
</evidence>
<keyword evidence="5" id="KW-0479">Metal-binding</keyword>
<dbReference type="EC" id="3.2.1.1" evidence="4 18"/>
<evidence type="ECO:0000256" key="6">
    <source>
        <dbReference type="ARBA" id="ARBA00022729"/>
    </source>
</evidence>
<comment type="cofactor">
    <cofactor evidence="2">
        <name>Ca(2+)</name>
        <dbReference type="ChEBI" id="CHEBI:29108"/>
    </cofactor>
</comment>
<dbReference type="Pfam" id="PF00128">
    <property type="entry name" value="Alpha-amylase"/>
    <property type="match status" value="1"/>
</dbReference>
<dbReference type="InterPro" id="IPR013777">
    <property type="entry name" value="A-amylase-like"/>
</dbReference>
<dbReference type="SUPFAM" id="SSF51445">
    <property type="entry name" value="(Trans)glycosidases"/>
    <property type="match status" value="1"/>
</dbReference>
<dbReference type="OrthoDB" id="204980at2759"/>
<keyword evidence="8" id="KW-0106">Calcium</keyword>
<feature type="binding site" evidence="16">
    <location>
        <position position="255"/>
    </location>
    <ligand>
        <name>substrate</name>
    </ligand>
</feature>
<feature type="chain" id="PRO_5040255988" description="Alpha-amylase" evidence="19">
    <location>
        <begin position="19"/>
        <end position="499"/>
    </location>
</feature>
<evidence type="ECO:0000256" key="9">
    <source>
        <dbReference type="ARBA" id="ARBA00023157"/>
    </source>
</evidence>
<evidence type="ECO:0000256" key="2">
    <source>
        <dbReference type="ARBA" id="ARBA00001913"/>
    </source>
</evidence>
<evidence type="ECO:0000256" key="18">
    <source>
        <dbReference type="RuleBase" id="RU361134"/>
    </source>
</evidence>
<evidence type="ECO:0000259" key="20">
    <source>
        <dbReference type="SMART" id="SM00642"/>
    </source>
</evidence>
<dbReference type="Pfam" id="PF09260">
    <property type="entry name" value="A_amylase_dom_C"/>
    <property type="match status" value="1"/>
</dbReference>
<keyword evidence="10" id="KW-0325">Glycoprotein</keyword>
<gene>
    <name evidence="21" type="ORF">B0T10DRAFT_49509</name>
</gene>
<evidence type="ECO:0000256" key="11">
    <source>
        <dbReference type="ARBA" id="ARBA00023277"/>
    </source>
</evidence>
<feature type="site" description="Transition state stabilizer" evidence="14">
    <location>
        <position position="318"/>
    </location>
</feature>
<dbReference type="SMART" id="SM00642">
    <property type="entry name" value="Aamy"/>
    <property type="match status" value="1"/>
</dbReference>
<evidence type="ECO:0000256" key="12">
    <source>
        <dbReference type="ARBA" id="ARBA00023295"/>
    </source>
</evidence>
<dbReference type="GO" id="GO:0004556">
    <property type="term" value="F:alpha-amylase activity"/>
    <property type="evidence" value="ECO:0007669"/>
    <property type="project" value="UniProtKB-UniRule"/>
</dbReference>
<feature type="active site" description="Nucleophile" evidence="13">
    <location>
        <position position="227"/>
    </location>
</feature>
<feature type="binding site" evidence="16">
    <location>
        <position position="225"/>
    </location>
    <ligand>
        <name>substrate</name>
    </ligand>
</feature>
<keyword evidence="6 19" id="KW-0732">Signal</keyword>
<dbReference type="GO" id="GO:0016052">
    <property type="term" value="P:carbohydrate catabolic process"/>
    <property type="evidence" value="ECO:0007669"/>
    <property type="project" value="InterPro"/>
</dbReference>
<dbReference type="Gene3D" id="2.60.40.1180">
    <property type="entry name" value="Golgi alpha-mannosidase II"/>
    <property type="match status" value="1"/>
</dbReference>
<evidence type="ECO:0000256" key="15">
    <source>
        <dbReference type="PIRSR" id="PIRSR001024-4"/>
    </source>
</evidence>
<feature type="binding site" evidence="16">
    <location>
        <position position="364"/>
    </location>
    <ligand>
        <name>substrate</name>
    </ligand>
</feature>
<protein>
    <recommendedName>
        <fullName evidence="4 18">Alpha-amylase</fullName>
        <ecNumber evidence="4 18">3.2.1.1</ecNumber>
    </recommendedName>
</protein>